<reference evidence="8 9" key="1">
    <citation type="submission" date="2019-09" db="EMBL/GenBank/DDBJ databases">
        <title>Whole genome sequence of Photorhabdus heterorhabditis strain ETL (Enterobacteriales: Enterobacteriaceae) a bacterial symbiont of Heterorhabditis zealandica strain ETL (Rhabditida: Heterorhabditidae).</title>
        <authorList>
            <person name="Lulamba T.E."/>
            <person name="Serepa-Dlamini M.H."/>
        </authorList>
    </citation>
    <scope>NUCLEOTIDE SEQUENCE [LARGE SCALE GENOMIC DNA]</scope>
    <source>
        <strain evidence="8 9">ETL</strain>
    </source>
</reference>
<comment type="caution">
    <text evidence="8">The sequence shown here is derived from an EMBL/GenBank/DDBJ whole genome shotgun (WGS) entry which is preliminary data.</text>
</comment>
<dbReference type="InterPro" id="IPR020846">
    <property type="entry name" value="MFS_dom"/>
</dbReference>
<evidence type="ECO:0000256" key="4">
    <source>
        <dbReference type="ARBA" id="ARBA00022989"/>
    </source>
</evidence>
<dbReference type="GO" id="GO:0005886">
    <property type="term" value="C:plasma membrane"/>
    <property type="evidence" value="ECO:0007669"/>
    <property type="project" value="UniProtKB-SubCell"/>
</dbReference>
<keyword evidence="4 6" id="KW-1133">Transmembrane helix</keyword>
<organism evidence="8 9">
    <name type="scientific">Photorhabdus heterorhabditis</name>
    <dbReference type="NCBI Taxonomy" id="880156"/>
    <lineage>
        <taxon>Bacteria</taxon>
        <taxon>Pseudomonadati</taxon>
        <taxon>Pseudomonadota</taxon>
        <taxon>Gammaproteobacteria</taxon>
        <taxon>Enterobacterales</taxon>
        <taxon>Morganellaceae</taxon>
        <taxon>Photorhabdus</taxon>
    </lineage>
</organism>
<evidence type="ECO:0000256" key="1">
    <source>
        <dbReference type="ARBA" id="ARBA00004127"/>
    </source>
</evidence>
<dbReference type="PANTHER" id="PTHR42718">
    <property type="entry name" value="MAJOR FACILITATOR SUPERFAMILY MULTIDRUG TRANSPORTER MFSC"/>
    <property type="match status" value="1"/>
</dbReference>
<dbReference type="STRING" id="880156.AM629_01695"/>
<sequence length="523" mass="55587">MEFKMNVSQQIPAPDNYSEERNRYSVLLPLCAAGIIIPIVFTGPAIATPMIALELGGSSIELGGIVNAYNVAFGSCVMAGGTLADRFGRKRCFLSGLILFFITSLLIGFAPDITSLNILRGIEGIAGALTLTSSSALIAQEFDEHLRLRAFSFLGTSFGIGLAFGPMLVGMMIANFGWRSLFFFIALVSLIVLLFSAKKVNESKDPDAKNIDWPGIILFTLALSTLTLGIVFAPERGWTDIYIIGLFLASALFLVIFVIAEVKSRYAMLDLSLFRYPRFIGVQLLPISTGFCFVALLVSLPIWFIGIQGFDEGRVGLAILPLTAPMLVVPFIAGYLSKYVSPGLICSVGLLVAAVGGCWLAFSLQVNGEINSLVGPLLMIGIGSGLPWGLMDGLSMSVVPKERAGMAAGIFTTMRVSGEALAIAIIGALLAAQTSAILVSSKADHAFSNIVSSEWGGKIASGQMSSILESVADADRTSLGHWLATIYQSSFGSILLIIAALTALSALACALLLRREKQNAIRN</sequence>
<evidence type="ECO:0000256" key="6">
    <source>
        <dbReference type="SAM" id="Phobius"/>
    </source>
</evidence>
<dbReference type="GO" id="GO:0022857">
    <property type="term" value="F:transmembrane transporter activity"/>
    <property type="evidence" value="ECO:0007669"/>
    <property type="project" value="InterPro"/>
</dbReference>
<dbReference type="InterPro" id="IPR036259">
    <property type="entry name" value="MFS_trans_sf"/>
</dbReference>
<feature type="transmembrane region" description="Helical" evidence="6">
    <location>
        <begin position="374"/>
        <end position="399"/>
    </location>
</feature>
<feature type="transmembrane region" description="Helical" evidence="6">
    <location>
        <begin position="26"/>
        <end position="47"/>
    </location>
</feature>
<feature type="transmembrane region" description="Helical" evidence="6">
    <location>
        <begin position="317"/>
        <end position="336"/>
    </location>
</feature>
<feature type="transmembrane region" description="Helical" evidence="6">
    <location>
        <begin position="176"/>
        <end position="195"/>
    </location>
</feature>
<dbReference type="OrthoDB" id="2412976at2"/>
<dbReference type="Gene3D" id="1.20.1250.20">
    <property type="entry name" value="MFS general substrate transporter like domains"/>
    <property type="match status" value="1"/>
</dbReference>
<keyword evidence="5 6" id="KW-0472">Membrane</keyword>
<protein>
    <submittedName>
        <fullName evidence="8">MFS transporter</fullName>
    </submittedName>
</protein>
<accession>A0A5B0WTC1</accession>
<dbReference type="CDD" id="cd17321">
    <property type="entry name" value="MFS_MMR_MDR_like"/>
    <property type="match status" value="1"/>
</dbReference>
<feature type="transmembrane region" description="Helical" evidence="6">
    <location>
        <begin position="491"/>
        <end position="513"/>
    </location>
</feature>
<dbReference type="PANTHER" id="PTHR42718:SF9">
    <property type="entry name" value="MAJOR FACILITATOR SUPERFAMILY MULTIDRUG TRANSPORTER MFSC"/>
    <property type="match status" value="1"/>
</dbReference>
<name>A0A5B0WTC1_9GAMM</name>
<feature type="transmembrane region" description="Helical" evidence="6">
    <location>
        <begin position="117"/>
        <end position="139"/>
    </location>
</feature>
<dbReference type="PROSITE" id="PS50850">
    <property type="entry name" value="MFS"/>
    <property type="match status" value="1"/>
</dbReference>
<feature type="transmembrane region" description="Helical" evidence="6">
    <location>
        <begin position="151"/>
        <end position="170"/>
    </location>
</feature>
<keyword evidence="2" id="KW-0813">Transport</keyword>
<dbReference type="SUPFAM" id="SSF103473">
    <property type="entry name" value="MFS general substrate transporter"/>
    <property type="match status" value="1"/>
</dbReference>
<evidence type="ECO:0000313" key="8">
    <source>
        <dbReference type="EMBL" id="KAA1190203.1"/>
    </source>
</evidence>
<dbReference type="Proteomes" id="UP000322184">
    <property type="component" value="Unassembled WGS sequence"/>
</dbReference>
<proteinExistence type="predicted"/>
<feature type="domain" description="Major facilitator superfamily (MFS) profile" evidence="7">
    <location>
        <begin position="26"/>
        <end position="517"/>
    </location>
</feature>
<dbReference type="InterPro" id="IPR011701">
    <property type="entry name" value="MFS"/>
</dbReference>
<evidence type="ECO:0000256" key="3">
    <source>
        <dbReference type="ARBA" id="ARBA00022692"/>
    </source>
</evidence>
<dbReference type="Gene3D" id="1.20.1720.10">
    <property type="entry name" value="Multidrug resistance protein D"/>
    <property type="match status" value="1"/>
</dbReference>
<feature type="transmembrane region" description="Helical" evidence="6">
    <location>
        <begin position="343"/>
        <end position="362"/>
    </location>
</feature>
<dbReference type="PRINTS" id="PR01036">
    <property type="entry name" value="TCRTETB"/>
</dbReference>
<dbReference type="EMBL" id="VTUW01000014">
    <property type="protein sequence ID" value="KAA1190203.1"/>
    <property type="molecule type" value="Genomic_DNA"/>
</dbReference>
<feature type="transmembrane region" description="Helical" evidence="6">
    <location>
        <begin position="241"/>
        <end position="260"/>
    </location>
</feature>
<dbReference type="Pfam" id="PF07690">
    <property type="entry name" value="MFS_1"/>
    <property type="match status" value="1"/>
</dbReference>
<feature type="transmembrane region" description="Helical" evidence="6">
    <location>
        <begin position="92"/>
        <end position="111"/>
    </location>
</feature>
<dbReference type="InterPro" id="IPR005829">
    <property type="entry name" value="Sugar_transporter_CS"/>
</dbReference>
<dbReference type="PROSITE" id="PS00216">
    <property type="entry name" value="SUGAR_TRANSPORT_1"/>
    <property type="match status" value="1"/>
</dbReference>
<gene>
    <name evidence="8" type="ORF">F0L16_09640</name>
</gene>
<feature type="transmembrane region" description="Helical" evidence="6">
    <location>
        <begin position="216"/>
        <end position="235"/>
    </location>
</feature>
<evidence type="ECO:0000256" key="2">
    <source>
        <dbReference type="ARBA" id="ARBA00022448"/>
    </source>
</evidence>
<evidence type="ECO:0000259" key="7">
    <source>
        <dbReference type="PROSITE" id="PS50850"/>
    </source>
</evidence>
<dbReference type="AlphaFoldDB" id="A0A5B0WTC1"/>
<evidence type="ECO:0000256" key="5">
    <source>
        <dbReference type="ARBA" id="ARBA00023136"/>
    </source>
</evidence>
<evidence type="ECO:0000313" key="9">
    <source>
        <dbReference type="Proteomes" id="UP000322184"/>
    </source>
</evidence>
<feature type="transmembrane region" description="Helical" evidence="6">
    <location>
        <begin position="280"/>
        <end position="305"/>
    </location>
</feature>
<feature type="transmembrane region" description="Helical" evidence="6">
    <location>
        <begin position="420"/>
        <end position="439"/>
    </location>
</feature>
<keyword evidence="3 6" id="KW-0812">Transmembrane</keyword>
<feature type="transmembrane region" description="Helical" evidence="6">
    <location>
        <begin position="67"/>
        <end position="85"/>
    </location>
</feature>
<comment type="subcellular location">
    <subcellularLocation>
        <location evidence="1">Endomembrane system</location>
        <topology evidence="1">Multi-pass membrane protein</topology>
    </subcellularLocation>
</comment>